<gene>
    <name evidence="8" type="ORF">FE784_12805</name>
</gene>
<dbReference type="AlphaFoldDB" id="A0A5C4T9N2"/>
<feature type="transmembrane region" description="Helical" evidence="7">
    <location>
        <begin position="167"/>
        <end position="188"/>
    </location>
</feature>
<evidence type="ECO:0000256" key="7">
    <source>
        <dbReference type="SAM" id="Phobius"/>
    </source>
</evidence>
<dbReference type="GO" id="GO:0015297">
    <property type="term" value="F:antiporter activity"/>
    <property type="evidence" value="ECO:0007669"/>
    <property type="project" value="InterPro"/>
</dbReference>
<keyword evidence="9" id="KW-1185">Reference proteome</keyword>
<dbReference type="GO" id="GO:0005886">
    <property type="term" value="C:plasma membrane"/>
    <property type="evidence" value="ECO:0007669"/>
    <property type="project" value="UniProtKB-SubCell"/>
</dbReference>
<feature type="transmembrane region" description="Helical" evidence="7">
    <location>
        <begin position="58"/>
        <end position="78"/>
    </location>
</feature>
<evidence type="ECO:0000256" key="4">
    <source>
        <dbReference type="ARBA" id="ARBA00022692"/>
    </source>
</evidence>
<dbReference type="InterPro" id="IPR052031">
    <property type="entry name" value="Membrane_Transporter-Flippase"/>
</dbReference>
<feature type="transmembrane region" description="Helical" evidence="7">
    <location>
        <begin position="290"/>
        <end position="310"/>
    </location>
</feature>
<dbReference type="NCBIfam" id="TIGR00797">
    <property type="entry name" value="matE"/>
    <property type="match status" value="1"/>
</dbReference>
<dbReference type="Proteomes" id="UP000307943">
    <property type="component" value="Unassembled WGS sequence"/>
</dbReference>
<evidence type="ECO:0000256" key="1">
    <source>
        <dbReference type="ARBA" id="ARBA00004651"/>
    </source>
</evidence>
<feature type="transmembrane region" description="Helical" evidence="7">
    <location>
        <begin position="135"/>
        <end position="155"/>
    </location>
</feature>
<keyword evidence="3" id="KW-1003">Cell membrane</keyword>
<feature type="transmembrane region" description="Helical" evidence="7">
    <location>
        <begin position="426"/>
        <end position="444"/>
    </location>
</feature>
<evidence type="ECO:0000256" key="6">
    <source>
        <dbReference type="ARBA" id="ARBA00023136"/>
    </source>
</evidence>
<dbReference type="InterPro" id="IPR002528">
    <property type="entry name" value="MATE_fam"/>
</dbReference>
<keyword evidence="5 7" id="KW-1133">Transmembrane helix</keyword>
<comment type="caution">
    <text evidence="8">The sequence shown here is derived from an EMBL/GenBank/DDBJ whole genome shotgun (WGS) entry which is preliminary data.</text>
</comment>
<evidence type="ECO:0000256" key="2">
    <source>
        <dbReference type="ARBA" id="ARBA00022448"/>
    </source>
</evidence>
<evidence type="ECO:0000256" key="3">
    <source>
        <dbReference type="ARBA" id="ARBA00022475"/>
    </source>
</evidence>
<evidence type="ECO:0000313" key="8">
    <source>
        <dbReference type="EMBL" id="TNJ65794.1"/>
    </source>
</evidence>
<comment type="subcellular location">
    <subcellularLocation>
        <location evidence="1">Cell membrane</location>
        <topology evidence="1">Multi-pass membrane protein</topology>
    </subcellularLocation>
</comment>
<dbReference type="PANTHER" id="PTHR43549">
    <property type="entry name" value="MULTIDRUG RESISTANCE PROTEIN YPNP-RELATED"/>
    <property type="match status" value="1"/>
</dbReference>
<name>A0A5C4T9N2_9BACL</name>
<dbReference type="PIRSF" id="PIRSF006603">
    <property type="entry name" value="DinF"/>
    <property type="match status" value="1"/>
</dbReference>
<evidence type="ECO:0000313" key="9">
    <source>
        <dbReference type="Proteomes" id="UP000307943"/>
    </source>
</evidence>
<dbReference type="RefSeq" id="WP_139602596.1">
    <property type="nucleotide sequence ID" value="NZ_VDCQ01000015.1"/>
</dbReference>
<keyword evidence="2" id="KW-0813">Transport</keyword>
<accession>A0A5C4T9N2</accession>
<dbReference type="InterPro" id="IPR048279">
    <property type="entry name" value="MdtK-like"/>
</dbReference>
<sequence>MNPKTALTSAPIVKTLFFFALPFLIGNALQSLNGLVNSIWVGQLLGEQALAAASNANILLFFLTSSIFGIAMATVIAIGRHVGADQLDAAKEVVGTSAVFFLVVSVIIACMGSLFTMPILHILNTPPDIIGWADSYTRILFICIPFSLLFQYAMAVLRGAGDSKTPLYFLMLAVLLDVALNPVLILGLGPVPELGIAGSSLAAGIAQFLSLALMLVYLYSKKYFLRITADDLHFLKANWNIIKLLIMKGIPMGMQMMLSTASVLALFHLINSFGSDATAAFAAVNQLITYIQMPGIALGGALTAMAAQNIGAQKWERVHRAAATGIGLNLLLTGVLVILCIVFRDGILSLFLPAKGNALEIGKQIIMATFWSYILFGVTLVMAGIVRANGAVIIPLLITVLTLWGIQIPLAYYLGRQYGLSDLWRSFPISLTCSALLFAGYYLSGKWRKTSDRKVEFRLIRPKK</sequence>
<feature type="transmembrane region" description="Helical" evidence="7">
    <location>
        <begin position="364"/>
        <end position="386"/>
    </location>
</feature>
<keyword evidence="6 7" id="KW-0472">Membrane</keyword>
<proteinExistence type="predicted"/>
<dbReference type="PANTHER" id="PTHR43549:SF3">
    <property type="entry name" value="MULTIDRUG RESISTANCE PROTEIN YPNP-RELATED"/>
    <property type="match status" value="1"/>
</dbReference>
<feature type="transmembrane region" description="Helical" evidence="7">
    <location>
        <begin position="194"/>
        <end position="219"/>
    </location>
</feature>
<organism evidence="8 9">
    <name type="scientific">Paenibacillus hemerocallicola</name>
    <dbReference type="NCBI Taxonomy" id="1172614"/>
    <lineage>
        <taxon>Bacteria</taxon>
        <taxon>Bacillati</taxon>
        <taxon>Bacillota</taxon>
        <taxon>Bacilli</taxon>
        <taxon>Bacillales</taxon>
        <taxon>Paenibacillaceae</taxon>
        <taxon>Paenibacillus</taxon>
    </lineage>
</organism>
<keyword evidence="4 7" id="KW-0812">Transmembrane</keyword>
<dbReference type="Pfam" id="PF01554">
    <property type="entry name" value="MatE"/>
    <property type="match status" value="2"/>
</dbReference>
<feature type="transmembrane region" description="Helical" evidence="7">
    <location>
        <begin position="99"/>
        <end position="123"/>
    </location>
</feature>
<protein>
    <submittedName>
        <fullName evidence="8">MATE family efflux transporter</fullName>
    </submittedName>
</protein>
<feature type="transmembrane region" description="Helical" evidence="7">
    <location>
        <begin position="322"/>
        <end position="344"/>
    </location>
</feature>
<reference evidence="8 9" key="1">
    <citation type="submission" date="2019-05" db="EMBL/GenBank/DDBJ databases">
        <title>We sequenced the genome of Paenibacillus hemerocallicola KCTC 33185 for further insight into its adaptation and study the phylogeny of Paenibacillus.</title>
        <authorList>
            <person name="Narsing Rao M.P."/>
        </authorList>
    </citation>
    <scope>NUCLEOTIDE SEQUENCE [LARGE SCALE GENOMIC DNA]</scope>
    <source>
        <strain evidence="8 9">KCTC 33185</strain>
    </source>
</reference>
<feature type="transmembrane region" description="Helical" evidence="7">
    <location>
        <begin position="252"/>
        <end position="270"/>
    </location>
</feature>
<evidence type="ECO:0000256" key="5">
    <source>
        <dbReference type="ARBA" id="ARBA00022989"/>
    </source>
</evidence>
<dbReference type="GO" id="GO:0042910">
    <property type="term" value="F:xenobiotic transmembrane transporter activity"/>
    <property type="evidence" value="ECO:0007669"/>
    <property type="project" value="InterPro"/>
</dbReference>
<dbReference type="CDD" id="cd13138">
    <property type="entry name" value="MATE_yoeA_like"/>
    <property type="match status" value="1"/>
</dbReference>
<dbReference type="EMBL" id="VDCQ01000015">
    <property type="protein sequence ID" value="TNJ65794.1"/>
    <property type="molecule type" value="Genomic_DNA"/>
</dbReference>
<feature type="transmembrane region" description="Helical" evidence="7">
    <location>
        <begin position="393"/>
        <end position="414"/>
    </location>
</feature>
<dbReference type="OrthoDB" id="9806302at2"/>